<dbReference type="Proteomes" id="UP000001217">
    <property type="component" value="Chromosome I"/>
</dbReference>
<accession>C3LS74</accession>
<sequence>MLRNHDFNCVFHTILVVLGDVSIADFGGAYSTTSLKSC</sequence>
<gene>
    <name evidence="1" type="ordered locus">VCM66_0542</name>
</gene>
<evidence type="ECO:0000313" key="1">
    <source>
        <dbReference type="EMBL" id="ACP04867.1"/>
    </source>
</evidence>
<dbReference type="AlphaFoldDB" id="C3LS74"/>
<name>C3LS74_VIBCM</name>
<organism evidence="1 2">
    <name type="scientific">Vibrio cholerae serotype O1 (strain M66-2)</name>
    <dbReference type="NCBI Taxonomy" id="579112"/>
    <lineage>
        <taxon>Bacteria</taxon>
        <taxon>Pseudomonadati</taxon>
        <taxon>Pseudomonadota</taxon>
        <taxon>Gammaproteobacteria</taxon>
        <taxon>Vibrionales</taxon>
        <taxon>Vibrionaceae</taxon>
        <taxon>Vibrio</taxon>
    </lineage>
</organism>
<dbReference type="KEGG" id="vcm:VCM66_0542"/>
<proteinExistence type="predicted"/>
<evidence type="ECO:0000313" key="2">
    <source>
        <dbReference type="Proteomes" id="UP000001217"/>
    </source>
</evidence>
<dbReference type="HOGENOM" id="CLU_3334466_0_0_6"/>
<reference evidence="1 2" key="1">
    <citation type="journal article" date="2008" name="PLoS ONE">
        <title>A recalibrated molecular clock and independent origins for the cholera pandemic clones.</title>
        <authorList>
            <person name="Feng L."/>
            <person name="Reeves P.R."/>
            <person name="Lan R."/>
            <person name="Ren Y."/>
            <person name="Gao C."/>
            <person name="Zhou Z."/>
            <person name="Ren Y."/>
            <person name="Cheng J."/>
            <person name="Wang W."/>
            <person name="Wang J."/>
            <person name="Qian W."/>
            <person name="Li D."/>
            <person name="Wang L."/>
        </authorList>
    </citation>
    <scope>NUCLEOTIDE SEQUENCE [LARGE SCALE GENOMIC DNA]</scope>
    <source>
        <strain evidence="1 2">M66-2</strain>
    </source>
</reference>
<protein>
    <submittedName>
        <fullName evidence="1">Uncharacterized protein</fullName>
    </submittedName>
</protein>
<dbReference type="EMBL" id="CP001233">
    <property type="protein sequence ID" value="ACP04867.1"/>
    <property type="molecule type" value="Genomic_DNA"/>
</dbReference>